<evidence type="ECO:0000256" key="2">
    <source>
        <dbReference type="SAM" id="Phobius"/>
    </source>
</evidence>
<feature type="region of interest" description="Disordered" evidence="1">
    <location>
        <begin position="163"/>
        <end position="196"/>
    </location>
</feature>
<keyword evidence="2" id="KW-1133">Transmembrane helix</keyword>
<feature type="transmembrane region" description="Helical" evidence="2">
    <location>
        <begin position="135"/>
        <end position="155"/>
    </location>
</feature>
<organism evidence="3 4">
    <name type="scientific">Mangrovimonas yunxiaonensis</name>
    <dbReference type="NCBI Taxonomy" id="1197477"/>
    <lineage>
        <taxon>Bacteria</taxon>
        <taxon>Pseudomonadati</taxon>
        <taxon>Bacteroidota</taxon>
        <taxon>Flavobacteriia</taxon>
        <taxon>Flavobacteriales</taxon>
        <taxon>Flavobacteriaceae</taxon>
        <taxon>Mangrovimonas</taxon>
    </lineage>
</organism>
<dbReference type="OrthoDB" id="1441100at2"/>
<reference evidence="3 4" key="1">
    <citation type="journal article" date="2014" name="Genome Announc.">
        <title>Draft Genome Sequence of the Algicidal Bacterium Mangrovimonas yunxiaonensis Strain LY01.</title>
        <authorList>
            <person name="Li Y."/>
            <person name="Zhu H."/>
            <person name="Li C."/>
            <person name="Zhang H."/>
            <person name="Chen Z."/>
            <person name="Zheng W."/>
            <person name="Xu H."/>
            <person name="Zheng T."/>
        </authorList>
    </citation>
    <scope>NUCLEOTIDE SEQUENCE [LARGE SCALE GENOMIC DNA]</scope>
    <source>
        <strain evidence="3 4">LY01</strain>
    </source>
</reference>
<keyword evidence="2" id="KW-0472">Membrane</keyword>
<keyword evidence="2" id="KW-0812">Transmembrane</keyword>
<feature type="compositionally biased region" description="Basic and acidic residues" evidence="1">
    <location>
        <begin position="163"/>
        <end position="184"/>
    </location>
</feature>
<evidence type="ECO:0000256" key="1">
    <source>
        <dbReference type="SAM" id="MobiDB-lite"/>
    </source>
</evidence>
<dbReference type="eggNOG" id="ENOG5033G03">
    <property type="taxonomic scope" value="Bacteria"/>
</dbReference>
<evidence type="ECO:0000313" key="4">
    <source>
        <dbReference type="Proteomes" id="UP000028521"/>
    </source>
</evidence>
<sequence length="196" mass="22431">MKENKKEIVKFTPKQLEGWEEYRNALYIQKSKSDDLFEKAITFISSGALGLTLTFHDKIVPVENSICVIIIAIGWTLLITTLFINLISHYQSSKSTDASIDEIDGILDYKINYSTYQVNLHKRNKKIDNLNKTSIYLLGIGLFLIIIYVSINIHYGKEKQLDTKVETSKQATTKDKQSESKRTIDSTSYISIKQQP</sequence>
<dbReference type="EMBL" id="JPFK01000007">
    <property type="protein sequence ID" value="KFB00929.1"/>
    <property type="molecule type" value="Genomic_DNA"/>
</dbReference>
<accession>A0A084TJP3</accession>
<dbReference type="AlphaFoldDB" id="A0A084TJP3"/>
<keyword evidence="4" id="KW-1185">Reference proteome</keyword>
<name>A0A084TJP3_9FLAO</name>
<dbReference type="STRING" id="1197477.IA57_10810"/>
<feature type="compositionally biased region" description="Polar residues" evidence="1">
    <location>
        <begin position="185"/>
        <end position="196"/>
    </location>
</feature>
<gene>
    <name evidence="3" type="ORF">IA57_10810</name>
</gene>
<dbReference type="Proteomes" id="UP000028521">
    <property type="component" value="Unassembled WGS sequence"/>
</dbReference>
<reference evidence="4" key="2">
    <citation type="submission" date="2014-07" db="EMBL/GenBank/DDBJ databases">
        <title>Genome sequence of Mangrovimonas yunxiaonensis.</title>
        <authorList>
            <person name="Li Y."/>
            <person name="Zheng T."/>
        </authorList>
    </citation>
    <scope>NUCLEOTIDE SEQUENCE [LARGE SCALE GENOMIC DNA]</scope>
    <source>
        <strain evidence="4">LY01</strain>
    </source>
</reference>
<feature type="transmembrane region" description="Helical" evidence="2">
    <location>
        <begin position="68"/>
        <end position="87"/>
    </location>
</feature>
<comment type="caution">
    <text evidence="3">The sequence shown here is derived from an EMBL/GenBank/DDBJ whole genome shotgun (WGS) entry which is preliminary data.</text>
</comment>
<protein>
    <submittedName>
        <fullName evidence="3">Uncharacterized protein</fullName>
    </submittedName>
</protein>
<evidence type="ECO:0000313" key="3">
    <source>
        <dbReference type="EMBL" id="KFB00929.1"/>
    </source>
</evidence>
<dbReference type="RefSeq" id="WP_036122953.1">
    <property type="nucleotide sequence ID" value="NZ_BMET01000004.1"/>
</dbReference>
<proteinExistence type="predicted"/>